<keyword evidence="5" id="KW-1185">Reference proteome</keyword>
<dbReference type="Proteomes" id="UP000054078">
    <property type="component" value="Unassembled WGS sequence"/>
</dbReference>
<reference evidence="4 5" key="1">
    <citation type="submission" date="2015-12" db="EMBL/GenBank/DDBJ databases">
        <title>Draft Genome Sequence of Olsenella scatoligenes SK9K4T; a Producer of 3-Methylindole- (skatole) and 4-Methylphenol- (p-cresol) Isolated from Pig Feces.</title>
        <authorList>
            <person name="Li X."/>
            <person name="Borg B."/>
            <person name="Canibe N."/>
        </authorList>
    </citation>
    <scope>NUCLEOTIDE SEQUENCE [LARGE SCALE GENOMIC DNA]</scope>
    <source>
        <strain evidence="4 5">SK9K4</strain>
    </source>
</reference>
<keyword evidence="1" id="KW-1133">Transmembrane helix</keyword>
<evidence type="ECO:0000259" key="3">
    <source>
        <dbReference type="Pfam" id="PF24547"/>
    </source>
</evidence>
<proteinExistence type="predicted"/>
<comment type="caution">
    <text evidence="4">The sequence shown here is derived from an EMBL/GenBank/DDBJ whole genome shotgun (WGS) entry which is preliminary data.</text>
</comment>
<dbReference type="AlphaFoldDB" id="A0A100YWF0"/>
<evidence type="ECO:0000256" key="1">
    <source>
        <dbReference type="SAM" id="Phobius"/>
    </source>
</evidence>
<protein>
    <recommendedName>
        <fullName evidence="3">DUF7601 domain-containing protein</fullName>
    </recommendedName>
</protein>
<feature type="transmembrane region" description="Helical" evidence="1">
    <location>
        <begin position="341"/>
        <end position="360"/>
    </location>
</feature>
<feature type="chain" id="PRO_5007091666" description="DUF7601 domain-containing protein" evidence="2">
    <location>
        <begin position="30"/>
        <end position="366"/>
    </location>
</feature>
<dbReference type="Gene3D" id="2.60.40.1140">
    <property type="entry name" value="Collagen-binding surface protein Cna, B-type domain"/>
    <property type="match status" value="1"/>
</dbReference>
<keyword evidence="1" id="KW-0472">Membrane</keyword>
<keyword evidence="1" id="KW-0812">Transmembrane</keyword>
<gene>
    <name evidence="4" type="ORF">AUL39_00930</name>
</gene>
<organism evidence="4 5">
    <name type="scientific">Tractidigestivibacter scatoligenes</name>
    <name type="common">Olsenella scatoligenes</name>
    <dbReference type="NCBI Taxonomy" id="1299998"/>
    <lineage>
        <taxon>Bacteria</taxon>
        <taxon>Bacillati</taxon>
        <taxon>Actinomycetota</taxon>
        <taxon>Coriobacteriia</taxon>
        <taxon>Coriobacteriales</taxon>
        <taxon>Atopobiaceae</taxon>
        <taxon>Tractidigestivibacter</taxon>
    </lineage>
</organism>
<dbReference type="OrthoDB" id="3191594at2"/>
<dbReference type="Pfam" id="PF24547">
    <property type="entry name" value="DUF7601"/>
    <property type="match status" value="1"/>
</dbReference>
<dbReference type="STRING" id="1299998.AUL39_00930"/>
<sequence>MRKNRGFVALASAIALVAALFGGVSTALAATATVPQVQKQLDLNPGSTVSATFTYTITPKALTTGVGNEMTYTDGPTAAIADITLTDASNTAKNTGTGAITFGGKSDASAFAHAGVYAWTIKENTTQNTGVGTFQDDPQVYTLIATVVNGDNGLEFSSFVIAKGDVNSTANTDTDKASAIEFDNKYTENTTENNTDLTITKAVEGKQGDKSKQFEFTVTFTAPSVLPNGQTAAQALNAITATANGATDIQFADAADGATTRTVTFKAADAKGVTFSNVLVGTTYSVQETKVDGYTQSWKATANGAESTSQDNLLIGEKTNNGTMTNTHSDVTPTGLIINNLPFIMLGCVAVAGVVAYGAAKRKLEK</sequence>
<dbReference type="Gene3D" id="2.60.40.3050">
    <property type="match status" value="1"/>
</dbReference>
<name>A0A100YWF0_TRASO</name>
<evidence type="ECO:0000313" key="5">
    <source>
        <dbReference type="Proteomes" id="UP000054078"/>
    </source>
</evidence>
<dbReference type="InterPro" id="IPR038174">
    <property type="entry name" value="Strep_pil_link_sf"/>
</dbReference>
<dbReference type="RefSeq" id="WP_059052715.1">
    <property type="nucleotide sequence ID" value="NZ_LOJF01000001.1"/>
</dbReference>
<dbReference type="EMBL" id="LOJF01000001">
    <property type="protein sequence ID" value="KUH58941.1"/>
    <property type="molecule type" value="Genomic_DNA"/>
</dbReference>
<evidence type="ECO:0000313" key="4">
    <source>
        <dbReference type="EMBL" id="KUH58941.1"/>
    </source>
</evidence>
<dbReference type="InterPro" id="IPR055382">
    <property type="entry name" value="DUF7601"/>
</dbReference>
<evidence type="ECO:0000256" key="2">
    <source>
        <dbReference type="SAM" id="SignalP"/>
    </source>
</evidence>
<feature type="domain" description="DUF7601" evidence="3">
    <location>
        <begin position="196"/>
        <end position="311"/>
    </location>
</feature>
<keyword evidence="2" id="KW-0732">Signal</keyword>
<feature type="signal peptide" evidence="2">
    <location>
        <begin position="1"/>
        <end position="29"/>
    </location>
</feature>
<accession>A0A100YWF0</accession>